<keyword evidence="1 12" id="KW-0240">DNA-directed RNA polymerase</keyword>
<dbReference type="PANTHER" id="PTHR30313">
    <property type="entry name" value="DNA PRIMASE"/>
    <property type="match status" value="1"/>
</dbReference>
<evidence type="ECO:0000256" key="8">
    <source>
        <dbReference type="ARBA" id="ARBA00022833"/>
    </source>
</evidence>
<dbReference type="SUPFAM" id="SSF57783">
    <property type="entry name" value="Zinc beta-ribbon"/>
    <property type="match status" value="1"/>
</dbReference>
<comment type="cofactor">
    <cofactor evidence="12 13 14">
        <name>Zn(2+)</name>
        <dbReference type="ChEBI" id="CHEBI:29105"/>
    </cofactor>
    <text evidence="12 13 14">Binds 1 zinc ion per monomer.</text>
</comment>
<keyword evidence="2 12" id="KW-0639">Primosome</keyword>
<evidence type="ECO:0000256" key="11">
    <source>
        <dbReference type="ARBA" id="ARBA00023163"/>
    </source>
</evidence>
<evidence type="ECO:0000256" key="2">
    <source>
        <dbReference type="ARBA" id="ARBA00022515"/>
    </source>
</evidence>
<comment type="similarity">
    <text evidence="12 13">Belongs to the DnaG primase family.</text>
</comment>
<evidence type="ECO:0000256" key="13">
    <source>
        <dbReference type="PIRNR" id="PIRNR002811"/>
    </source>
</evidence>
<dbReference type="SMART" id="SM00493">
    <property type="entry name" value="TOPRIM"/>
    <property type="match status" value="1"/>
</dbReference>
<dbReference type="InterPro" id="IPR016136">
    <property type="entry name" value="DNA_helicase_N/primase_C"/>
</dbReference>
<keyword evidence="7 12" id="KW-0863">Zinc-finger</keyword>
<comment type="caution">
    <text evidence="16">The sequence shown here is derived from an EMBL/GenBank/DDBJ whole genome shotgun (WGS) entry which is preliminary data.</text>
</comment>
<evidence type="ECO:0000256" key="3">
    <source>
        <dbReference type="ARBA" id="ARBA00022679"/>
    </source>
</evidence>
<keyword evidence="8 12" id="KW-0862">Zinc</keyword>
<dbReference type="Pfam" id="PF08275">
    <property type="entry name" value="DNAG_N"/>
    <property type="match status" value="1"/>
</dbReference>
<comment type="domain">
    <text evidence="12">Contains an N-terminal zinc-binding domain, a central core domain that contains the primase activity, and a C-terminal DnaB-binding domain.</text>
</comment>
<dbReference type="PANTHER" id="PTHR30313:SF2">
    <property type="entry name" value="DNA PRIMASE"/>
    <property type="match status" value="1"/>
</dbReference>
<dbReference type="Pfam" id="PF01807">
    <property type="entry name" value="Zn_ribbon_DnaG"/>
    <property type="match status" value="1"/>
</dbReference>
<dbReference type="Proteomes" id="UP000051249">
    <property type="component" value="Unassembled WGS sequence"/>
</dbReference>
<evidence type="ECO:0000256" key="12">
    <source>
        <dbReference type="HAMAP-Rule" id="MF_00974"/>
    </source>
</evidence>
<comment type="catalytic activity">
    <reaction evidence="12">
        <text>ssDNA + n NTP = ssDNA/pppN(pN)n-1 hybrid + (n-1) diphosphate.</text>
        <dbReference type="EC" id="2.7.7.101"/>
    </reaction>
</comment>
<dbReference type="Gene3D" id="3.40.1360.10">
    <property type="match status" value="1"/>
</dbReference>
<dbReference type="CDD" id="cd03364">
    <property type="entry name" value="TOPRIM_DnaG_primases"/>
    <property type="match status" value="1"/>
</dbReference>
<accession>A0A0R2NNJ9</accession>
<dbReference type="NCBIfam" id="TIGR01391">
    <property type="entry name" value="dnaG"/>
    <property type="match status" value="1"/>
</dbReference>
<dbReference type="GO" id="GO:0006269">
    <property type="term" value="P:DNA replication, synthesis of primer"/>
    <property type="evidence" value="ECO:0007669"/>
    <property type="project" value="UniProtKB-UniRule"/>
</dbReference>
<keyword evidence="6 12" id="KW-0479">Metal-binding</keyword>
<dbReference type="SUPFAM" id="SSF56731">
    <property type="entry name" value="DNA primase core"/>
    <property type="match status" value="1"/>
</dbReference>
<dbReference type="InterPro" id="IPR013264">
    <property type="entry name" value="DNAG_N"/>
</dbReference>
<dbReference type="InterPro" id="IPR034151">
    <property type="entry name" value="TOPRIM_DnaG_bac"/>
</dbReference>
<dbReference type="InterPro" id="IPR030846">
    <property type="entry name" value="DnaG_bac"/>
</dbReference>
<dbReference type="InterPro" id="IPR037068">
    <property type="entry name" value="DNA_primase_core_N_sf"/>
</dbReference>
<dbReference type="GO" id="GO:0003899">
    <property type="term" value="F:DNA-directed RNA polymerase activity"/>
    <property type="evidence" value="ECO:0007669"/>
    <property type="project" value="UniProtKB-UniRule"/>
</dbReference>
<evidence type="ECO:0000256" key="5">
    <source>
        <dbReference type="ARBA" id="ARBA00022705"/>
    </source>
</evidence>
<protein>
    <recommendedName>
        <fullName evidence="12 13">DNA primase</fullName>
        <ecNumber evidence="12">2.7.7.101</ecNumber>
    </recommendedName>
</protein>
<keyword evidence="11 12" id="KW-0804">Transcription</keyword>
<evidence type="ECO:0000256" key="6">
    <source>
        <dbReference type="ARBA" id="ARBA00022723"/>
    </source>
</evidence>
<dbReference type="GO" id="GO:0003677">
    <property type="term" value="F:DNA binding"/>
    <property type="evidence" value="ECO:0007669"/>
    <property type="project" value="UniProtKB-KW"/>
</dbReference>
<evidence type="ECO:0000259" key="15">
    <source>
        <dbReference type="PROSITE" id="PS50880"/>
    </source>
</evidence>
<evidence type="ECO:0000256" key="10">
    <source>
        <dbReference type="ARBA" id="ARBA00023125"/>
    </source>
</evidence>
<evidence type="ECO:0000313" key="16">
    <source>
        <dbReference type="EMBL" id="KRO26267.1"/>
    </source>
</evidence>
<proteinExistence type="inferred from homology"/>
<keyword evidence="3 12" id="KW-0808">Transferase</keyword>
<dbReference type="FunFam" id="3.90.580.10:FF:000001">
    <property type="entry name" value="DNA primase"/>
    <property type="match status" value="1"/>
</dbReference>
<name>A0A0R2NNJ9_9LACO</name>
<dbReference type="GO" id="GO:0005737">
    <property type="term" value="C:cytoplasm"/>
    <property type="evidence" value="ECO:0007669"/>
    <property type="project" value="TreeGrafter"/>
</dbReference>
<dbReference type="InterPro" id="IPR050219">
    <property type="entry name" value="DnaG_primase"/>
</dbReference>
<dbReference type="AlphaFoldDB" id="A0A0R2NNJ9"/>
<comment type="subunit">
    <text evidence="12">Monomer. Interacts with DnaB.</text>
</comment>
<dbReference type="Pfam" id="PF13155">
    <property type="entry name" value="Toprim_2"/>
    <property type="match status" value="1"/>
</dbReference>
<dbReference type="InterPro" id="IPR036977">
    <property type="entry name" value="DNA_primase_Znf_CHC2"/>
</dbReference>
<dbReference type="InterPro" id="IPR006295">
    <property type="entry name" value="DNA_primase_DnaG"/>
</dbReference>
<dbReference type="GO" id="GO:0008270">
    <property type="term" value="F:zinc ion binding"/>
    <property type="evidence" value="ECO:0007669"/>
    <property type="project" value="UniProtKB-UniRule"/>
</dbReference>
<dbReference type="OrthoDB" id="9803773at2"/>
<evidence type="ECO:0000256" key="9">
    <source>
        <dbReference type="ARBA" id="ARBA00022842"/>
    </source>
</evidence>
<dbReference type="EC" id="2.7.7.101" evidence="12"/>
<dbReference type="HAMAP" id="MF_00974">
    <property type="entry name" value="DNA_primase_DnaG"/>
    <property type="match status" value="1"/>
</dbReference>
<dbReference type="PIRSF" id="PIRSF002811">
    <property type="entry name" value="DnaG"/>
    <property type="match status" value="1"/>
</dbReference>
<dbReference type="Pfam" id="PF10410">
    <property type="entry name" value="DnaB_bind"/>
    <property type="match status" value="1"/>
</dbReference>
<comment type="function">
    <text evidence="12 13">RNA polymerase that catalyzes the synthesis of short RNA molecules used as primers for DNA polymerase during DNA replication.</text>
</comment>
<keyword evidence="10 12" id="KW-0238">DNA-binding</keyword>
<keyword evidence="9" id="KW-0460">Magnesium</keyword>
<evidence type="ECO:0000256" key="7">
    <source>
        <dbReference type="ARBA" id="ARBA00022771"/>
    </source>
</evidence>
<dbReference type="InterPro" id="IPR002694">
    <property type="entry name" value="Znf_CHC2"/>
</dbReference>
<dbReference type="InterPro" id="IPR006171">
    <property type="entry name" value="TOPRIM_dom"/>
</dbReference>
<dbReference type="GO" id="GO:0000428">
    <property type="term" value="C:DNA-directed RNA polymerase complex"/>
    <property type="evidence" value="ECO:0007669"/>
    <property type="project" value="UniProtKB-KW"/>
</dbReference>
<dbReference type="InterPro" id="IPR019475">
    <property type="entry name" value="DNA_primase_DnaB-bd"/>
</dbReference>
<dbReference type="PROSITE" id="PS50880">
    <property type="entry name" value="TOPRIM"/>
    <property type="match status" value="1"/>
</dbReference>
<keyword evidence="17" id="KW-1185">Reference proteome</keyword>
<sequence length="610" mass="69265">MAKPIPEDVIDEVRTSVDIVDVVSRHVQLKKAGKNLFGICPFHDEKTPSFSVSEDKQIFHCFSCGRGGNVFKFLMDLEHVSFPDAVREVAEFGHVELDKAYISNHKAQYTDTQSGLIDMYERAQQLYSHILKNTEMGHDALQYLTERGITTEDIDTFGLGFAPDDQILQSYFNEQDGQYDQLRTSGLFIERQSGDLADRFTNRIMFPIRDSNGRVIAFSGRLVEKVEGQPKYLNSPETPIFNKGTVLYNLDLARSTILQEHRAILFEGFMDVIAAHRAGVMNAIASMGTSLTNQQVNMLERISNQITICYDGDSAGQNAIARAIGLIETNSKIKISVIFIPNQQDPDEYVKNHGKDEFINLMSQTGESSTSFLLKFDRTGLNLDNETDLLEYLQKALGRLANLGSNVEQDLYLNQLSDEFKIDKDDLRMQMRGMQADRIAKKNDRRIYQNVPEPESPGLVQTKQQPKKGSIEVAEQHLLALALNNHDVWLRLEAKTDFYFRDEQYQTVYMLAAGYLENHSSYNPADFMDYLKEPNLQSIVANLESIDMNEDISMDAVDDYINIISNFAPLESKIIQVQKDLNEAVRLGNKGLQQELTVQLVNLFKQKQQV</sequence>
<evidence type="ECO:0000256" key="4">
    <source>
        <dbReference type="ARBA" id="ARBA00022695"/>
    </source>
</evidence>
<reference evidence="16 17" key="1">
    <citation type="journal article" date="2015" name="Genome Announc.">
        <title>Expanding the biotechnology potential of lactobacilli through comparative genomics of 213 strains and associated genera.</title>
        <authorList>
            <person name="Sun Z."/>
            <person name="Harris H.M."/>
            <person name="McCann A."/>
            <person name="Guo C."/>
            <person name="Argimon S."/>
            <person name="Zhang W."/>
            <person name="Yang X."/>
            <person name="Jeffery I.B."/>
            <person name="Cooney J.C."/>
            <person name="Kagawa T.F."/>
            <person name="Liu W."/>
            <person name="Song Y."/>
            <person name="Salvetti E."/>
            <person name="Wrobel A."/>
            <person name="Rasinkangas P."/>
            <person name="Parkhill J."/>
            <person name="Rea M.C."/>
            <person name="O'Sullivan O."/>
            <person name="Ritari J."/>
            <person name="Douillard F.P."/>
            <person name="Paul Ross R."/>
            <person name="Yang R."/>
            <person name="Briner A.E."/>
            <person name="Felis G.E."/>
            <person name="de Vos W.M."/>
            <person name="Barrangou R."/>
            <person name="Klaenhammer T.R."/>
            <person name="Caufield P.W."/>
            <person name="Cui Y."/>
            <person name="Zhang H."/>
            <person name="O'Toole P.W."/>
        </authorList>
    </citation>
    <scope>NUCLEOTIDE SEQUENCE [LARGE SCALE GENOMIC DNA]</scope>
    <source>
        <strain evidence="16 17">DSM 23026</strain>
    </source>
</reference>
<dbReference type="Gene3D" id="3.90.580.10">
    <property type="entry name" value="Zinc finger, CHC2-type domain"/>
    <property type="match status" value="1"/>
</dbReference>
<evidence type="ECO:0000256" key="1">
    <source>
        <dbReference type="ARBA" id="ARBA00022478"/>
    </source>
</evidence>
<dbReference type="SMART" id="SM00400">
    <property type="entry name" value="ZnF_CHCC"/>
    <property type="match status" value="1"/>
</dbReference>
<dbReference type="Gene3D" id="1.10.860.10">
    <property type="entry name" value="DNAb Helicase, Chain A"/>
    <property type="match status" value="1"/>
</dbReference>
<gene>
    <name evidence="12" type="primary">dnaG</name>
    <name evidence="16" type="ORF">IV88_GL000052</name>
</gene>
<keyword evidence="5 12" id="KW-0235">DNA replication</keyword>
<dbReference type="EMBL" id="JQCQ01000001">
    <property type="protein sequence ID" value="KRO26267.1"/>
    <property type="molecule type" value="Genomic_DNA"/>
</dbReference>
<dbReference type="RefSeq" id="WP_057797532.1">
    <property type="nucleotide sequence ID" value="NZ_BJZZ01000001.1"/>
</dbReference>
<dbReference type="Gene3D" id="3.90.980.10">
    <property type="entry name" value="DNA primase, catalytic core, N-terminal domain"/>
    <property type="match status" value="1"/>
</dbReference>
<organism evidence="16 17">
    <name type="scientific">Pediococcus argentinicus</name>
    <dbReference type="NCBI Taxonomy" id="480391"/>
    <lineage>
        <taxon>Bacteria</taxon>
        <taxon>Bacillati</taxon>
        <taxon>Bacillota</taxon>
        <taxon>Bacilli</taxon>
        <taxon>Lactobacillales</taxon>
        <taxon>Lactobacillaceae</taxon>
        <taxon>Pediococcus</taxon>
    </lineage>
</organism>
<keyword evidence="4 12" id="KW-0548">Nucleotidyltransferase</keyword>
<dbReference type="GO" id="GO:1990077">
    <property type="term" value="C:primosome complex"/>
    <property type="evidence" value="ECO:0007669"/>
    <property type="project" value="UniProtKB-KW"/>
</dbReference>
<dbReference type="PATRIC" id="fig|480391.4.peg.54"/>
<evidence type="ECO:0000313" key="17">
    <source>
        <dbReference type="Proteomes" id="UP000051249"/>
    </source>
</evidence>
<feature type="zinc finger region" description="CHC2-type" evidence="12 14">
    <location>
        <begin position="40"/>
        <end position="64"/>
    </location>
</feature>
<feature type="domain" description="Toprim" evidence="15">
    <location>
        <begin position="261"/>
        <end position="341"/>
    </location>
</feature>
<evidence type="ECO:0000256" key="14">
    <source>
        <dbReference type="PIRSR" id="PIRSR002811-1"/>
    </source>
</evidence>
<dbReference type="FunFam" id="3.40.1360.10:FF:000002">
    <property type="entry name" value="DNA primase"/>
    <property type="match status" value="1"/>
</dbReference>